<keyword evidence="1" id="KW-0472">Membrane</keyword>
<evidence type="ECO:0000256" key="1">
    <source>
        <dbReference type="SAM" id="Phobius"/>
    </source>
</evidence>
<dbReference type="Proteomes" id="UP001165378">
    <property type="component" value="Unassembled WGS sequence"/>
</dbReference>
<feature type="transmembrane region" description="Helical" evidence="1">
    <location>
        <begin position="182"/>
        <end position="202"/>
    </location>
</feature>
<keyword evidence="1" id="KW-1133">Transmembrane helix</keyword>
<dbReference type="EMBL" id="JAKFHA010000005">
    <property type="protein sequence ID" value="MCF2527795.1"/>
    <property type="molecule type" value="Genomic_DNA"/>
</dbReference>
<feature type="transmembrane region" description="Helical" evidence="1">
    <location>
        <begin position="208"/>
        <end position="225"/>
    </location>
</feature>
<evidence type="ECO:0008006" key="4">
    <source>
        <dbReference type="Google" id="ProtNLM"/>
    </source>
</evidence>
<reference evidence="2" key="1">
    <citation type="submission" date="2022-01" db="EMBL/GenBank/DDBJ databases">
        <title>Genome-Based Taxonomic Classification of the Phylum Actinobacteria.</title>
        <authorList>
            <person name="Gao Y."/>
        </authorList>
    </citation>
    <scope>NUCLEOTIDE SEQUENCE</scope>
    <source>
        <strain evidence="2">KLBMP 8922</strain>
    </source>
</reference>
<feature type="transmembrane region" description="Helical" evidence="1">
    <location>
        <begin position="109"/>
        <end position="129"/>
    </location>
</feature>
<accession>A0AA41PYP3</accession>
<sequence length="227" mass="23890">MSESTSTTVETSAQRPARAYDWWSLTGLVFVVIYILLVVIDPGVDTSEKNAPAKAREWLDDIETSSLVLQGALAMLAIASLVVFVHRVDDRLAAAGVAEGRLRSTLRTAGWVAAVMFMIDGSFVLGAGITETASDDYQVSGDAMLALQGASAMTWAFAITAGGVVVLCAGLAARKTGAMPAWLMWASLVIGVLCALAVPLMAMPTPLLGLWLVVTSIAFTVWRPATA</sequence>
<protein>
    <recommendedName>
        <fullName evidence="4">DUF4386 family protein</fullName>
    </recommendedName>
</protein>
<keyword evidence="1" id="KW-0812">Transmembrane</keyword>
<proteinExistence type="predicted"/>
<organism evidence="2 3">
    <name type="scientific">Yinghuangia soli</name>
    <dbReference type="NCBI Taxonomy" id="2908204"/>
    <lineage>
        <taxon>Bacteria</taxon>
        <taxon>Bacillati</taxon>
        <taxon>Actinomycetota</taxon>
        <taxon>Actinomycetes</taxon>
        <taxon>Kitasatosporales</taxon>
        <taxon>Streptomycetaceae</taxon>
        <taxon>Yinghuangia</taxon>
    </lineage>
</organism>
<name>A0AA41PYP3_9ACTN</name>
<evidence type="ECO:0000313" key="3">
    <source>
        <dbReference type="Proteomes" id="UP001165378"/>
    </source>
</evidence>
<dbReference type="RefSeq" id="WP_235051969.1">
    <property type="nucleotide sequence ID" value="NZ_JAKFHA010000005.1"/>
</dbReference>
<gene>
    <name evidence="2" type="ORF">LZ495_11275</name>
</gene>
<dbReference type="AlphaFoldDB" id="A0AA41PYP3"/>
<keyword evidence="3" id="KW-1185">Reference proteome</keyword>
<comment type="caution">
    <text evidence="2">The sequence shown here is derived from an EMBL/GenBank/DDBJ whole genome shotgun (WGS) entry which is preliminary data.</text>
</comment>
<feature type="transmembrane region" description="Helical" evidence="1">
    <location>
        <begin position="20"/>
        <end position="40"/>
    </location>
</feature>
<feature type="transmembrane region" description="Helical" evidence="1">
    <location>
        <begin position="67"/>
        <end position="88"/>
    </location>
</feature>
<evidence type="ECO:0000313" key="2">
    <source>
        <dbReference type="EMBL" id="MCF2527795.1"/>
    </source>
</evidence>
<feature type="transmembrane region" description="Helical" evidence="1">
    <location>
        <begin position="149"/>
        <end position="170"/>
    </location>
</feature>